<feature type="domain" description="EAL" evidence="3">
    <location>
        <begin position="498"/>
        <end position="748"/>
    </location>
</feature>
<dbReference type="OrthoDB" id="9804951at2"/>
<feature type="transmembrane region" description="Helical" evidence="1">
    <location>
        <begin position="50"/>
        <end position="69"/>
    </location>
</feature>
<dbReference type="RefSeq" id="WP_092283457.1">
    <property type="nucleotide sequence ID" value="NZ_LT629763.1"/>
</dbReference>
<dbReference type="PROSITE" id="PS50883">
    <property type="entry name" value="EAL"/>
    <property type="match status" value="1"/>
</dbReference>
<dbReference type="STRING" id="472181.SAMN05216271_0459"/>
<feature type="transmembrane region" description="Helical" evidence="1">
    <location>
        <begin position="162"/>
        <end position="184"/>
    </location>
</feature>
<dbReference type="Gene3D" id="3.20.20.450">
    <property type="entry name" value="EAL domain"/>
    <property type="match status" value="1"/>
</dbReference>
<dbReference type="AlphaFoldDB" id="A0A1H1M225"/>
<organism evidence="5 6">
    <name type="scientific">Halopseudomonas sabulinigri</name>
    <dbReference type="NCBI Taxonomy" id="472181"/>
    <lineage>
        <taxon>Bacteria</taxon>
        <taxon>Pseudomonadati</taxon>
        <taxon>Pseudomonadota</taxon>
        <taxon>Gammaproteobacteria</taxon>
        <taxon>Pseudomonadales</taxon>
        <taxon>Pseudomonadaceae</taxon>
        <taxon>Halopseudomonas</taxon>
    </lineage>
</organism>
<dbReference type="InterPro" id="IPR029787">
    <property type="entry name" value="Nucleotide_cyclase"/>
</dbReference>
<dbReference type="InterPro" id="IPR035919">
    <property type="entry name" value="EAL_sf"/>
</dbReference>
<sequence>MYSSDDTDVARLRGTQLNSVVSVSLPMMLANVGSGSCVLLAFAPHFPTGLLLWLGLLSLVCAFSALGWYRARKRPIVRASSASAHKATLHAAILALMWAWMVLTWFPDASRGQQLAIATIVTGMIGAGSFVLSPLPYASISYTLIYSFAAIGALWLSGQTAYLGVAILVLLYSPMVLIGSLFAWRQSTDLIAAKARSERQEQEMTVLLQDFEHNAGDALWETAVDGKLNHVSPRLTDVLLLRDGENSAYSFHQLLAMRCPDNLAQLEMLLGEGSAFRDVHLTMLSAEGDKNLVMTGKCLYSAEGMFVGWRGVLTDVTDKVKSEQKLRELAHTDSLTSLANRFYLREALSEAIEQHKPLALLCIDLDRFKVVNDNYGHSVGDALLIVVAKRLGACAGEHALIARLGGDEFAIALWGHDVEAAARKLAQQVVQSVAEPIALAERQFRIGASVGFTLRSETHCSLDDLLVQADIAMYAAKEAGRGRWRSYSHELGDANRRRLSIEQGLRSAIDNGEISLHWQPKLDLQSGKITGAEALMRWHHPELGAISPMEFIPIAEQCGLIDSLDIWALTEACRAGTKELAGLTIAVNVSASQLQFGEYLHHLKQVLRSSGIAPEKLELELTESVLIEDADKAMTVLNDIRSTGVRLALDDFGTGYSSLSYLRRFPFDTLKIDRSFVTELLTKQDARAIVRMIADLAKELGKRTVCEGVESDEQLQLVRAAGCHEIQGYLISPPCPLAAFPYELDAQLRARLLAAAGTP</sequence>
<dbReference type="Proteomes" id="UP000243413">
    <property type="component" value="Chromosome I"/>
</dbReference>
<feature type="domain" description="PAC" evidence="2">
    <location>
        <begin position="277"/>
        <end position="328"/>
    </location>
</feature>
<evidence type="ECO:0000259" key="3">
    <source>
        <dbReference type="PROSITE" id="PS50883"/>
    </source>
</evidence>
<dbReference type="PANTHER" id="PTHR44757">
    <property type="entry name" value="DIGUANYLATE CYCLASE DGCP"/>
    <property type="match status" value="1"/>
</dbReference>
<dbReference type="Pfam" id="PF00563">
    <property type="entry name" value="EAL"/>
    <property type="match status" value="1"/>
</dbReference>
<accession>A0A1H1M225</accession>
<name>A0A1H1M225_9GAMM</name>
<keyword evidence="1" id="KW-0472">Membrane</keyword>
<dbReference type="SUPFAM" id="SSF55073">
    <property type="entry name" value="Nucleotide cyclase"/>
    <property type="match status" value="1"/>
</dbReference>
<feature type="domain" description="GGDEF" evidence="4">
    <location>
        <begin position="356"/>
        <end position="489"/>
    </location>
</feature>
<dbReference type="Gene3D" id="3.30.450.20">
    <property type="entry name" value="PAS domain"/>
    <property type="match status" value="1"/>
</dbReference>
<feature type="transmembrane region" description="Helical" evidence="1">
    <location>
        <begin position="139"/>
        <end position="156"/>
    </location>
</feature>
<evidence type="ECO:0000256" key="1">
    <source>
        <dbReference type="SAM" id="Phobius"/>
    </source>
</evidence>
<dbReference type="InterPro" id="IPR000700">
    <property type="entry name" value="PAS-assoc_C"/>
</dbReference>
<dbReference type="SMART" id="SM00267">
    <property type="entry name" value="GGDEF"/>
    <property type="match status" value="1"/>
</dbReference>
<proteinExistence type="predicted"/>
<keyword evidence="1" id="KW-0812">Transmembrane</keyword>
<dbReference type="InterPro" id="IPR043128">
    <property type="entry name" value="Rev_trsase/Diguanyl_cyclase"/>
</dbReference>
<dbReference type="SUPFAM" id="SSF55785">
    <property type="entry name" value="PYP-like sensor domain (PAS domain)"/>
    <property type="match status" value="1"/>
</dbReference>
<feature type="transmembrane region" description="Helical" evidence="1">
    <location>
        <begin position="20"/>
        <end position="44"/>
    </location>
</feature>
<evidence type="ECO:0000259" key="4">
    <source>
        <dbReference type="PROSITE" id="PS50887"/>
    </source>
</evidence>
<keyword evidence="1" id="KW-1133">Transmembrane helix</keyword>
<evidence type="ECO:0000313" key="5">
    <source>
        <dbReference type="EMBL" id="SDR80918.1"/>
    </source>
</evidence>
<dbReference type="EMBL" id="LT629763">
    <property type="protein sequence ID" value="SDR80918.1"/>
    <property type="molecule type" value="Genomic_DNA"/>
</dbReference>
<dbReference type="Pfam" id="PF00990">
    <property type="entry name" value="GGDEF"/>
    <property type="match status" value="1"/>
</dbReference>
<dbReference type="SMART" id="SM00052">
    <property type="entry name" value="EAL"/>
    <property type="match status" value="1"/>
</dbReference>
<dbReference type="InterPro" id="IPR000160">
    <property type="entry name" value="GGDEF_dom"/>
</dbReference>
<dbReference type="NCBIfam" id="TIGR00254">
    <property type="entry name" value="GGDEF"/>
    <property type="match status" value="1"/>
</dbReference>
<evidence type="ECO:0000313" key="6">
    <source>
        <dbReference type="Proteomes" id="UP000243413"/>
    </source>
</evidence>
<dbReference type="SUPFAM" id="SSF141868">
    <property type="entry name" value="EAL domain-like"/>
    <property type="match status" value="1"/>
</dbReference>
<dbReference type="InterPro" id="IPR001633">
    <property type="entry name" value="EAL_dom"/>
</dbReference>
<reference evidence="6" key="1">
    <citation type="submission" date="2016-10" db="EMBL/GenBank/DDBJ databases">
        <authorList>
            <person name="Varghese N."/>
            <person name="Submissions S."/>
        </authorList>
    </citation>
    <scope>NUCLEOTIDE SEQUENCE [LARGE SCALE GENOMIC DNA]</scope>
    <source>
        <strain evidence="6">JCM 14963</strain>
    </source>
</reference>
<dbReference type="CDD" id="cd01949">
    <property type="entry name" value="GGDEF"/>
    <property type="match status" value="1"/>
</dbReference>
<dbReference type="CDD" id="cd01948">
    <property type="entry name" value="EAL"/>
    <property type="match status" value="1"/>
</dbReference>
<dbReference type="PANTHER" id="PTHR44757:SF2">
    <property type="entry name" value="BIOFILM ARCHITECTURE MAINTENANCE PROTEIN MBAA"/>
    <property type="match status" value="1"/>
</dbReference>
<evidence type="ECO:0000259" key="2">
    <source>
        <dbReference type="PROSITE" id="PS50113"/>
    </source>
</evidence>
<dbReference type="InterPro" id="IPR035965">
    <property type="entry name" value="PAS-like_dom_sf"/>
</dbReference>
<dbReference type="PROSITE" id="PS50887">
    <property type="entry name" value="GGDEF"/>
    <property type="match status" value="1"/>
</dbReference>
<dbReference type="Gene3D" id="3.30.70.270">
    <property type="match status" value="1"/>
</dbReference>
<protein>
    <submittedName>
        <fullName evidence="5">Diguanylate cyclase (GGDEF) domain-containing protein</fullName>
    </submittedName>
</protein>
<gene>
    <name evidence="5" type="ORF">SAMN05216271_0459</name>
</gene>
<feature type="transmembrane region" description="Helical" evidence="1">
    <location>
        <begin position="89"/>
        <end position="106"/>
    </location>
</feature>
<dbReference type="PROSITE" id="PS50113">
    <property type="entry name" value="PAC"/>
    <property type="match status" value="1"/>
</dbReference>
<dbReference type="InterPro" id="IPR052155">
    <property type="entry name" value="Biofilm_reg_signaling"/>
</dbReference>